<accession>A0ABY5AIB2</accession>
<organism evidence="1 2">
    <name type="scientific">Arcanobacterium pinnipediorum</name>
    <dbReference type="NCBI Taxonomy" id="1503041"/>
    <lineage>
        <taxon>Bacteria</taxon>
        <taxon>Bacillati</taxon>
        <taxon>Actinomycetota</taxon>
        <taxon>Actinomycetes</taxon>
        <taxon>Actinomycetales</taxon>
        <taxon>Actinomycetaceae</taxon>
        <taxon>Arcanobacterium</taxon>
    </lineage>
</organism>
<keyword evidence="2" id="KW-1185">Reference proteome</keyword>
<dbReference type="Proteomes" id="UP001056109">
    <property type="component" value="Chromosome"/>
</dbReference>
<evidence type="ECO:0000313" key="2">
    <source>
        <dbReference type="Proteomes" id="UP001056109"/>
    </source>
</evidence>
<dbReference type="RefSeq" id="WP_216402757.1">
    <property type="nucleotide sequence ID" value="NZ_CP099547.1"/>
</dbReference>
<name>A0ABY5AIB2_9ACTO</name>
<reference evidence="1" key="1">
    <citation type="submission" date="2022-06" db="EMBL/GenBank/DDBJ databases">
        <title>Complete Genome Sequence of Arcanobacterium pinnipediorum strain DSM 28752 isolated from a harbour seal.</title>
        <authorList>
            <person name="Borowiak M."/>
            <person name="Kreitlow A."/>
            <person name="Alssahen M."/>
            <person name="Malorny B."/>
            <person name="Laemmler C."/>
            <person name="Prenger-Berninghoff E."/>
            <person name="Siebert U."/>
            <person name="Ploetz M."/>
            <person name="Abdulmawjood A."/>
        </authorList>
    </citation>
    <scope>NUCLEOTIDE SEQUENCE</scope>
    <source>
        <strain evidence="1">DSM 28752</strain>
    </source>
</reference>
<gene>
    <name evidence="1" type="ORF">NG665_02950</name>
</gene>
<evidence type="ECO:0000313" key="1">
    <source>
        <dbReference type="EMBL" id="USR79952.1"/>
    </source>
</evidence>
<sequence length="94" mass="10646">MFWKKSLETLRQELDEVNREIANNPLSESSVSKASALIEQFKEEGREAHIDDELASRGLPSAEEIGKLIVQHSFGLARLNKKRIKLETKLAQLS</sequence>
<protein>
    <submittedName>
        <fullName evidence="1">Uncharacterized protein</fullName>
    </submittedName>
</protein>
<proteinExistence type="predicted"/>
<dbReference type="EMBL" id="CP099547">
    <property type="protein sequence ID" value="USR79952.1"/>
    <property type="molecule type" value="Genomic_DNA"/>
</dbReference>